<dbReference type="InterPro" id="IPR008780">
    <property type="entry name" value="Plasmodium_Vir"/>
</dbReference>
<evidence type="ECO:0000313" key="4">
    <source>
        <dbReference type="Proteomes" id="UP000006319"/>
    </source>
</evidence>
<keyword evidence="2" id="KW-0812">Transmembrane</keyword>
<organism evidence="3 4">
    <name type="scientific">Plasmodium cynomolgi (strain B)</name>
    <dbReference type="NCBI Taxonomy" id="1120755"/>
    <lineage>
        <taxon>Eukaryota</taxon>
        <taxon>Sar</taxon>
        <taxon>Alveolata</taxon>
        <taxon>Apicomplexa</taxon>
        <taxon>Aconoidasida</taxon>
        <taxon>Haemosporida</taxon>
        <taxon>Plasmodiidae</taxon>
        <taxon>Plasmodium</taxon>
        <taxon>Plasmodium (Plasmodium)</taxon>
    </lineage>
</organism>
<protein>
    <submittedName>
        <fullName evidence="3">CYIR protein</fullName>
    </submittedName>
</protein>
<dbReference type="EMBL" id="DF157552">
    <property type="protein sequence ID" value="GAB69668.1"/>
    <property type="molecule type" value="Genomic_DNA"/>
</dbReference>
<feature type="non-terminal residue" evidence="3">
    <location>
        <position position="1"/>
    </location>
</feature>
<dbReference type="Proteomes" id="UP000006319">
    <property type="component" value="Unassembled WGS sequence"/>
</dbReference>
<evidence type="ECO:0000256" key="2">
    <source>
        <dbReference type="SAM" id="Phobius"/>
    </source>
</evidence>
<dbReference type="AlphaFoldDB" id="K6UNP0"/>
<keyword evidence="2" id="KW-0472">Membrane</keyword>
<accession>K6UNP0</accession>
<name>K6UNP0_PLACD</name>
<feature type="non-terminal residue" evidence="3">
    <location>
        <position position="144"/>
    </location>
</feature>
<keyword evidence="2" id="KW-1133">Transmembrane helix</keyword>
<keyword evidence="4" id="KW-1185">Reference proteome</keyword>
<dbReference type="Pfam" id="PF05795">
    <property type="entry name" value="Plasmodium_Vir"/>
    <property type="match status" value="1"/>
</dbReference>
<proteinExistence type="predicted"/>
<gene>
    <name evidence="3" type="ORF">PCYB_004170</name>
</gene>
<dbReference type="RefSeq" id="XP_004227886.1">
    <property type="nucleotide sequence ID" value="XM_004227838.1"/>
</dbReference>
<evidence type="ECO:0000256" key="1">
    <source>
        <dbReference type="SAM" id="MobiDB-lite"/>
    </source>
</evidence>
<sequence length="144" mass="15911">TPDSRASVTTTSTPAAKGSISSTVPIDTERLAAPVVVEAERRKSLGPQTLVKPGQDVQRESSYNSNNGRHIETATITDVSSASETLYEKLDSNTIKNMIVAAAVLGIIFFLFFYNKVITYYFLKYKNIILEATFLFFFKCIVIS</sequence>
<dbReference type="OrthoDB" id="10445588at2759"/>
<dbReference type="GeneID" id="14696210"/>
<reference evidence="3 4" key="1">
    <citation type="journal article" date="2012" name="Nat. Genet.">
        <title>Plasmodium cynomolgi genome sequences provide insight into Plasmodium vivax and the monkey malaria clade.</title>
        <authorList>
            <person name="Tachibana S."/>
            <person name="Sullivan S.A."/>
            <person name="Kawai S."/>
            <person name="Nakamura S."/>
            <person name="Kim H.R."/>
            <person name="Goto N."/>
            <person name="Arisue N."/>
            <person name="Palacpac N.M.Q."/>
            <person name="Honma H."/>
            <person name="Yagi M."/>
            <person name="Tougan T."/>
            <person name="Katakai Y."/>
            <person name="Kaneko O."/>
            <person name="Mita T."/>
            <person name="Kita K."/>
            <person name="Yasutomi Y."/>
            <person name="Sutton P.L."/>
            <person name="Shakhbatyan R."/>
            <person name="Horii T."/>
            <person name="Yasunaga T."/>
            <person name="Barnwell J.W."/>
            <person name="Escalante A.A."/>
            <person name="Carlton J.M."/>
            <person name="Tanabe K."/>
        </authorList>
    </citation>
    <scope>NUCLEOTIDE SEQUENCE [LARGE SCALE GENOMIC DNA]</scope>
    <source>
        <strain evidence="3 4">B</strain>
    </source>
</reference>
<dbReference type="VEuPathDB" id="PlasmoDB:PCYB_004170"/>
<evidence type="ECO:0000313" key="3">
    <source>
        <dbReference type="EMBL" id="GAB69668.1"/>
    </source>
</evidence>
<feature type="region of interest" description="Disordered" evidence="1">
    <location>
        <begin position="1"/>
        <end position="20"/>
    </location>
</feature>
<dbReference type="KEGG" id="pcy:PCYB_004170"/>
<feature type="region of interest" description="Disordered" evidence="1">
    <location>
        <begin position="48"/>
        <end position="67"/>
    </location>
</feature>
<feature type="transmembrane region" description="Helical" evidence="2">
    <location>
        <begin position="95"/>
        <end position="114"/>
    </location>
</feature>